<dbReference type="InterPro" id="IPR029058">
    <property type="entry name" value="AB_hydrolase_fold"/>
</dbReference>
<dbReference type="SUPFAM" id="SSF53474">
    <property type="entry name" value="alpha/beta-Hydrolases"/>
    <property type="match status" value="1"/>
</dbReference>
<dbReference type="PANTHER" id="PTHR48081:SF30">
    <property type="entry name" value="ACETYL-HYDROLASE LIPR-RELATED"/>
    <property type="match status" value="1"/>
</dbReference>
<organism evidence="5 6">
    <name type="scientific">Tunturiibacter gelidiferens</name>
    <dbReference type="NCBI Taxonomy" id="3069689"/>
    <lineage>
        <taxon>Bacteria</taxon>
        <taxon>Pseudomonadati</taxon>
        <taxon>Acidobacteriota</taxon>
        <taxon>Terriglobia</taxon>
        <taxon>Terriglobales</taxon>
        <taxon>Acidobacteriaceae</taxon>
        <taxon>Tunturiibacter</taxon>
    </lineage>
</organism>
<reference evidence="5 6" key="1">
    <citation type="submission" date="2020-08" db="EMBL/GenBank/DDBJ databases">
        <title>Genomic Encyclopedia of Type Strains, Phase IV (KMG-V): Genome sequencing to study the core and pangenomes of soil and plant-associated prokaryotes.</title>
        <authorList>
            <person name="Whitman W."/>
        </authorList>
    </citation>
    <scope>NUCLEOTIDE SEQUENCE [LARGE SCALE GENOMIC DNA]</scope>
    <source>
        <strain evidence="5 6">X5P2</strain>
    </source>
</reference>
<evidence type="ECO:0000256" key="1">
    <source>
        <dbReference type="ARBA" id="ARBA00010515"/>
    </source>
</evidence>
<keyword evidence="2" id="KW-0378">Hydrolase</keyword>
<keyword evidence="6" id="KW-1185">Reference proteome</keyword>
<comment type="caution">
    <text evidence="5">The sequence shown here is derived from an EMBL/GenBank/DDBJ whole genome shotgun (WGS) entry which is preliminary data.</text>
</comment>
<dbReference type="EMBL" id="JACHEB010000006">
    <property type="protein sequence ID" value="MBB5329361.1"/>
    <property type="molecule type" value="Genomic_DNA"/>
</dbReference>
<sequence>MSVLATIAQQPGRKENAAPEVNSFSVDQQGTVRITRVVPVPETISPEAQKRLRLPEKDLSTDFAERRAATDSWQTRAGKESLTAYPAKVGSMTIAGVPVRNVTPLDHSPIHPDWVLLNVHGGGFTSDSGSLTKSVPIANIMHVRVVSVLYRLAPEHPFPAAVDDTVAVYREHLKSYKPTHIALYGTSAGAILTAETAVHLKQLNVPLPAALGIFSGMGDFSQPGDSQAMYGLRDLASDVPLPGPGQKNSDYVSSINPRDPVLSPLYADLHGMPPTLFITSGRDMLLSGTTILHRAFLRNGVDARLVVFEALDHTFWNDISLPETKETYALICDFFSGQLTR</sequence>
<dbReference type="GO" id="GO:0004806">
    <property type="term" value="F:triacylglycerol lipase activity"/>
    <property type="evidence" value="ECO:0007669"/>
    <property type="project" value="TreeGrafter"/>
</dbReference>
<protein>
    <submittedName>
        <fullName evidence="5">Acetyl esterase/lipase</fullName>
    </submittedName>
</protein>
<name>A0A9X0U4D9_9BACT</name>
<evidence type="ECO:0000259" key="4">
    <source>
        <dbReference type="Pfam" id="PF07859"/>
    </source>
</evidence>
<proteinExistence type="inferred from homology"/>
<evidence type="ECO:0000256" key="2">
    <source>
        <dbReference type="ARBA" id="ARBA00022801"/>
    </source>
</evidence>
<evidence type="ECO:0000313" key="6">
    <source>
        <dbReference type="Proteomes" id="UP000535182"/>
    </source>
</evidence>
<dbReference type="Proteomes" id="UP000535182">
    <property type="component" value="Unassembled WGS sequence"/>
</dbReference>
<dbReference type="AlphaFoldDB" id="A0A9X0U4D9"/>
<accession>A0A9X0U4D9</accession>
<feature type="domain" description="Alpha/beta hydrolase fold-3" evidence="4">
    <location>
        <begin position="116"/>
        <end position="316"/>
    </location>
</feature>
<dbReference type="RefSeq" id="WP_260698278.1">
    <property type="nucleotide sequence ID" value="NZ_JACHEB010000006.1"/>
</dbReference>
<dbReference type="Gene3D" id="3.40.50.1820">
    <property type="entry name" value="alpha/beta hydrolase"/>
    <property type="match status" value="1"/>
</dbReference>
<dbReference type="InterPro" id="IPR013094">
    <property type="entry name" value="AB_hydrolase_3"/>
</dbReference>
<comment type="similarity">
    <text evidence="1">Belongs to the 'GDXG' lipolytic enzyme family.</text>
</comment>
<dbReference type="Pfam" id="PF07859">
    <property type="entry name" value="Abhydrolase_3"/>
    <property type="match status" value="1"/>
</dbReference>
<evidence type="ECO:0000313" key="5">
    <source>
        <dbReference type="EMBL" id="MBB5329361.1"/>
    </source>
</evidence>
<evidence type="ECO:0000256" key="3">
    <source>
        <dbReference type="SAM" id="MobiDB-lite"/>
    </source>
</evidence>
<gene>
    <name evidence="5" type="ORF">HDF14_002979</name>
</gene>
<dbReference type="PANTHER" id="PTHR48081">
    <property type="entry name" value="AB HYDROLASE SUPERFAMILY PROTEIN C4A8.06C"/>
    <property type="match status" value="1"/>
</dbReference>
<dbReference type="InterPro" id="IPR050300">
    <property type="entry name" value="GDXG_lipolytic_enzyme"/>
</dbReference>
<feature type="region of interest" description="Disordered" evidence="3">
    <location>
        <begin position="1"/>
        <end position="20"/>
    </location>
</feature>